<dbReference type="PANTHER" id="PTHR19372">
    <property type="entry name" value="SULFITE REDUCTASE"/>
    <property type="match status" value="1"/>
</dbReference>
<dbReference type="InterPro" id="IPR008335">
    <property type="entry name" value="Mopterin_OxRdtase_euk"/>
</dbReference>
<dbReference type="HOGENOM" id="CLU_094953_1_1_5"/>
<keyword evidence="3" id="KW-1185">Reference proteome</keyword>
<dbReference type="Proteomes" id="UP000014411">
    <property type="component" value="Unassembled WGS sequence"/>
</dbReference>
<comment type="caution">
    <text evidence="2">The sequence shown here is derived from an EMBL/GenBank/DDBJ whole genome shotgun (WGS) entry which is preliminary data.</text>
</comment>
<dbReference type="GO" id="GO:0043546">
    <property type="term" value="F:molybdopterin cofactor binding"/>
    <property type="evidence" value="ECO:0007669"/>
    <property type="project" value="TreeGrafter"/>
</dbReference>
<feature type="domain" description="Oxidoreductase molybdopterin-binding" evidence="1">
    <location>
        <begin position="41"/>
        <end position="220"/>
    </location>
</feature>
<dbReference type="InterPro" id="IPR000572">
    <property type="entry name" value="OxRdtase_Mopterin-bd_dom"/>
</dbReference>
<proteinExistence type="predicted"/>
<dbReference type="eggNOG" id="COG2041">
    <property type="taxonomic scope" value="Bacteria"/>
</dbReference>
<dbReference type="GO" id="GO:0006790">
    <property type="term" value="P:sulfur compound metabolic process"/>
    <property type="evidence" value="ECO:0007669"/>
    <property type="project" value="TreeGrafter"/>
</dbReference>
<dbReference type="PRINTS" id="PR00407">
    <property type="entry name" value="EUMOPTERIN"/>
</dbReference>
<protein>
    <submittedName>
        <fullName evidence="2">Oxidoreductase molybdopterin</fullName>
    </submittedName>
</protein>
<dbReference type="Gene3D" id="3.90.420.10">
    <property type="entry name" value="Oxidoreductase, molybdopterin-binding domain"/>
    <property type="match status" value="1"/>
</dbReference>
<evidence type="ECO:0000313" key="3">
    <source>
        <dbReference type="Proteomes" id="UP000014411"/>
    </source>
</evidence>
<dbReference type="STRING" id="990285.RGCCGE502_05779"/>
<dbReference type="PANTHER" id="PTHR19372:SF7">
    <property type="entry name" value="SULFITE OXIDASE, MITOCHONDRIAL"/>
    <property type="match status" value="1"/>
</dbReference>
<dbReference type="GO" id="GO:0008482">
    <property type="term" value="F:sulfite oxidase activity"/>
    <property type="evidence" value="ECO:0007669"/>
    <property type="project" value="TreeGrafter"/>
</dbReference>
<reference evidence="2 3" key="1">
    <citation type="journal article" date="2012" name="J. Bacteriol.">
        <title>Genome sequence of Rhizobium grahamii CCGE502, a broad-host-range symbiont with low nodulation competitiveness in Phaseolus vulgaris.</title>
        <authorList>
            <person name="Althabegoiti M.J."/>
            <person name="Lozano L."/>
            <person name="Torres-Tejerizo G."/>
            <person name="Ormeno-Orrillo E."/>
            <person name="Rogel M.A."/>
            <person name="Gonzalez V."/>
            <person name="Martinez-Romero E."/>
        </authorList>
    </citation>
    <scope>NUCLEOTIDE SEQUENCE [LARGE SCALE GENOMIC DNA]</scope>
    <source>
        <strain evidence="2 3">CCGE 502</strain>
    </source>
</reference>
<sequence>MPTPQQPSLIVRQKSPQNIEFPFASLSDWLIPTELFFVRNHFPSPDLDARDWRLRVDGAVERPLELDLDTIKAMQSTTFTAVVECAGNGRVYYVPPREGLQWQNGAVGNAAWTGVLLREILEMAGVKRTACEVLLAGADSGVVDANKKTASPGPIAFARSLPLEKAIADSTMLAYSMNEEPLTRDHGYPLRAVVGGWFGMAWVKWITHITVVEQPFLGYWQARIARRSG</sequence>
<dbReference type="Pfam" id="PF00174">
    <property type="entry name" value="Oxidored_molyb"/>
    <property type="match status" value="1"/>
</dbReference>
<gene>
    <name evidence="2" type="ORF">RGCCGE502_05779</name>
</gene>
<dbReference type="EMBL" id="AEYE02000008">
    <property type="protein sequence ID" value="EPE98951.1"/>
    <property type="molecule type" value="Genomic_DNA"/>
</dbReference>
<dbReference type="SUPFAM" id="SSF56524">
    <property type="entry name" value="Oxidoreductase molybdopterin-binding domain"/>
    <property type="match status" value="1"/>
</dbReference>
<evidence type="ECO:0000259" key="1">
    <source>
        <dbReference type="Pfam" id="PF00174"/>
    </source>
</evidence>
<dbReference type="GO" id="GO:0020037">
    <property type="term" value="F:heme binding"/>
    <property type="evidence" value="ECO:0007669"/>
    <property type="project" value="TreeGrafter"/>
</dbReference>
<dbReference type="InterPro" id="IPR036374">
    <property type="entry name" value="OxRdtase_Mopterin-bd_sf"/>
</dbReference>
<dbReference type="RefSeq" id="WP_016553226.1">
    <property type="nucleotide sequence ID" value="NZ_AEYE02000008.1"/>
</dbReference>
<organism evidence="2 3">
    <name type="scientific">Rhizobium grahamii CCGE 502</name>
    <dbReference type="NCBI Taxonomy" id="990285"/>
    <lineage>
        <taxon>Bacteria</taxon>
        <taxon>Pseudomonadati</taxon>
        <taxon>Pseudomonadota</taxon>
        <taxon>Alphaproteobacteria</taxon>
        <taxon>Hyphomicrobiales</taxon>
        <taxon>Rhizobiaceae</taxon>
        <taxon>Rhizobium/Agrobacterium group</taxon>
        <taxon>Rhizobium</taxon>
    </lineage>
</organism>
<evidence type="ECO:0000313" key="2">
    <source>
        <dbReference type="EMBL" id="EPE98951.1"/>
    </source>
</evidence>
<dbReference type="AlphaFoldDB" id="S3I157"/>
<name>S3I157_9HYPH</name>
<accession>S3I157</accession>